<dbReference type="InterPro" id="IPR045444">
    <property type="entry name" value="DUF6503"/>
</dbReference>
<keyword evidence="2" id="KW-1185">Reference proteome</keyword>
<dbReference type="EMBL" id="RBCJ01000003">
    <property type="protein sequence ID" value="RKN80039.1"/>
    <property type="molecule type" value="Genomic_DNA"/>
</dbReference>
<gene>
    <name evidence="1" type="ORF">D7Z94_17505</name>
</gene>
<name>A0A3B0C718_9FLAO</name>
<dbReference type="Proteomes" id="UP000276603">
    <property type="component" value="Unassembled WGS sequence"/>
</dbReference>
<organism evidence="1 2">
    <name type="scientific">Ulvibacterium marinum</name>
    <dbReference type="NCBI Taxonomy" id="2419782"/>
    <lineage>
        <taxon>Bacteria</taxon>
        <taxon>Pseudomonadati</taxon>
        <taxon>Bacteroidota</taxon>
        <taxon>Flavobacteriia</taxon>
        <taxon>Flavobacteriales</taxon>
        <taxon>Flavobacteriaceae</taxon>
        <taxon>Ulvibacterium</taxon>
    </lineage>
</organism>
<proteinExistence type="predicted"/>
<accession>A0A3B0C718</accession>
<dbReference type="AlphaFoldDB" id="A0A3B0C718"/>
<dbReference type="Pfam" id="PF20113">
    <property type="entry name" value="DUF6503"/>
    <property type="match status" value="1"/>
</dbReference>
<protein>
    <submittedName>
        <fullName evidence="1">Uncharacterized protein</fullName>
    </submittedName>
</protein>
<evidence type="ECO:0000313" key="2">
    <source>
        <dbReference type="Proteomes" id="UP000276603"/>
    </source>
</evidence>
<evidence type="ECO:0000313" key="1">
    <source>
        <dbReference type="EMBL" id="RKN80039.1"/>
    </source>
</evidence>
<reference evidence="1 2" key="1">
    <citation type="submission" date="2018-10" db="EMBL/GenBank/DDBJ databases">
        <title>Ulvibacterium marinum gen. nov., sp. nov., a novel marine bacterium of the family Flavobacteriaceae, isolated from a culture of the green alga Ulva prolifera.</title>
        <authorList>
            <person name="Zhang Z."/>
        </authorList>
    </citation>
    <scope>NUCLEOTIDE SEQUENCE [LARGE SCALE GENOMIC DNA]</scope>
    <source>
        <strain evidence="1 2">CCMM003</strain>
    </source>
</reference>
<sequence length="279" mass="32498">MKNMITYSLLSLFLFFIKKTTQLVLIICISGSLFISCKFSKEKEKINEDPKKITALEIVENSINWAGTIEKWKNIASLEYTKKTRLLLENGQIESEVTQRHHYVLRPHKSIKISWVVNKDSFLIVHNDLISQKFKNDSIIEQGDNVKSAVNSSLYVVGMPFKLLDTGTILTYEGPKFLSAADTVHTVKATYEPKKHQNHSTKDEWWYHFDKNNGALVSLMVYHKPTYALIENVSVIEKEGLIFPERRKSYRCNELGEKLFLRAEFWYEDYSIEFLNNQD</sequence>
<comment type="caution">
    <text evidence="1">The sequence shown here is derived from an EMBL/GenBank/DDBJ whole genome shotgun (WGS) entry which is preliminary data.</text>
</comment>
<dbReference type="RefSeq" id="WP_120712850.1">
    <property type="nucleotide sequence ID" value="NZ_RBCJ01000003.1"/>
</dbReference>